<gene>
    <name evidence="13" type="primary">Vigan.01G427000</name>
    <name evidence="13" type="ORF">VIGAN_01427000</name>
</gene>
<dbReference type="EC" id="3.1.3.2" evidence="11"/>
<evidence type="ECO:0000313" key="13">
    <source>
        <dbReference type="EMBL" id="BAT76289.1"/>
    </source>
</evidence>
<keyword evidence="8" id="KW-0862">Zinc</keyword>
<name>A0A0S3R6Y5_PHAAN</name>
<dbReference type="PROSITE" id="PS50853">
    <property type="entry name" value="FN3"/>
    <property type="match status" value="1"/>
</dbReference>
<evidence type="ECO:0000256" key="5">
    <source>
        <dbReference type="ARBA" id="ARBA00022723"/>
    </source>
</evidence>
<comment type="similarity">
    <text evidence="4 11">Belongs to the metallophosphoesterase superfamily. Purple acid phosphatase family.</text>
</comment>
<dbReference type="InterPro" id="IPR008963">
    <property type="entry name" value="Purple_acid_Pase-like_N"/>
</dbReference>
<dbReference type="InterPro" id="IPR003961">
    <property type="entry name" value="FN3_dom"/>
</dbReference>
<evidence type="ECO:0000256" key="8">
    <source>
        <dbReference type="ARBA" id="ARBA00022833"/>
    </source>
</evidence>
<dbReference type="EMBL" id="AP015034">
    <property type="protein sequence ID" value="BAT76289.1"/>
    <property type="molecule type" value="Genomic_DNA"/>
</dbReference>
<dbReference type="SUPFAM" id="SSF56300">
    <property type="entry name" value="Metallo-dependent phosphatases"/>
    <property type="match status" value="1"/>
</dbReference>
<keyword evidence="7 11" id="KW-0378">Hydrolase</keyword>
<dbReference type="InterPro" id="IPR015914">
    <property type="entry name" value="PAPs_N"/>
</dbReference>
<evidence type="ECO:0000256" key="1">
    <source>
        <dbReference type="ARBA" id="ARBA00000032"/>
    </source>
</evidence>
<protein>
    <recommendedName>
        <fullName evidence="11">Purple acid phosphatase</fullName>
        <ecNumber evidence="11">3.1.3.2</ecNumber>
    </recommendedName>
</protein>
<comment type="cofactor">
    <cofactor evidence="2">
        <name>Zn(2+)</name>
        <dbReference type="ChEBI" id="CHEBI:29105"/>
    </cofactor>
</comment>
<dbReference type="PANTHER" id="PTHR22953:SF55">
    <property type="entry name" value="BIFUNCTIONAL PURPLE ACID PHOSPHATASE 26"/>
    <property type="match status" value="1"/>
</dbReference>
<evidence type="ECO:0000313" key="14">
    <source>
        <dbReference type="Proteomes" id="UP000291084"/>
    </source>
</evidence>
<evidence type="ECO:0000256" key="2">
    <source>
        <dbReference type="ARBA" id="ARBA00001947"/>
    </source>
</evidence>
<dbReference type="Pfam" id="PF00149">
    <property type="entry name" value="Metallophos"/>
    <property type="match status" value="1"/>
</dbReference>
<dbReference type="AlphaFoldDB" id="A0A0S3R6Y5"/>
<organism evidence="13 14">
    <name type="scientific">Vigna angularis var. angularis</name>
    <dbReference type="NCBI Taxonomy" id="157739"/>
    <lineage>
        <taxon>Eukaryota</taxon>
        <taxon>Viridiplantae</taxon>
        <taxon>Streptophyta</taxon>
        <taxon>Embryophyta</taxon>
        <taxon>Tracheophyta</taxon>
        <taxon>Spermatophyta</taxon>
        <taxon>Magnoliopsida</taxon>
        <taxon>eudicotyledons</taxon>
        <taxon>Gunneridae</taxon>
        <taxon>Pentapetalae</taxon>
        <taxon>rosids</taxon>
        <taxon>fabids</taxon>
        <taxon>Fabales</taxon>
        <taxon>Fabaceae</taxon>
        <taxon>Papilionoideae</taxon>
        <taxon>50 kb inversion clade</taxon>
        <taxon>NPAAA clade</taxon>
        <taxon>indigoferoid/millettioid clade</taxon>
        <taxon>Phaseoleae</taxon>
        <taxon>Vigna</taxon>
    </lineage>
</organism>
<dbReference type="Gene3D" id="2.60.40.380">
    <property type="entry name" value="Purple acid phosphatase-like, N-terminal"/>
    <property type="match status" value="1"/>
</dbReference>
<dbReference type="CDD" id="cd00063">
    <property type="entry name" value="FN3"/>
    <property type="match status" value="1"/>
</dbReference>
<dbReference type="GO" id="GO:0003993">
    <property type="term" value="F:acid phosphatase activity"/>
    <property type="evidence" value="ECO:0007669"/>
    <property type="project" value="UniProtKB-EC"/>
</dbReference>
<evidence type="ECO:0000256" key="3">
    <source>
        <dbReference type="ARBA" id="ARBA00001962"/>
    </source>
</evidence>
<evidence type="ECO:0000256" key="11">
    <source>
        <dbReference type="RuleBase" id="RU361203"/>
    </source>
</evidence>
<dbReference type="FunFam" id="2.60.40.380:FF:000001">
    <property type="entry name" value="Fe(3+)-Zn(2+) purple acid phosphatase"/>
    <property type="match status" value="1"/>
</dbReference>
<keyword evidence="14" id="KW-1185">Reference proteome</keyword>
<sequence length="275" mass="31344">MLLKFVLASFVLLSCMRDGSAGITSSFVRPQWPSEDMPVDNEVFAIPKGYNAPQQVHITQGDYDGKAVIISWVTPDEPGPSHVQYGTSKSRLRTSKEGTVANYTFYNYKSGYIHHCLVEGLKYNTKYYYRIGSGDSARDFWFETPPPVGIDTPYKFGIIGKLSVFKYTHTYIFLILWLSKIAGDLGQTFNSLSTLEHYLESGGGQAVLYVGDLSYSDEHEFEDVGLRWDTWGRFAEKSAAYQPWFWNVGNHEVEFMPEVGELVPFKNYLYRYTTP</sequence>
<dbReference type="InterPro" id="IPR039331">
    <property type="entry name" value="PAPs-like"/>
</dbReference>
<comment type="cofactor">
    <cofactor evidence="3">
        <name>Fe cation</name>
        <dbReference type="ChEBI" id="CHEBI:24875"/>
    </cofactor>
</comment>
<evidence type="ECO:0000256" key="4">
    <source>
        <dbReference type="ARBA" id="ARBA00008723"/>
    </source>
</evidence>
<dbReference type="Proteomes" id="UP000291084">
    <property type="component" value="Chromosome 1"/>
</dbReference>
<evidence type="ECO:0000256" key="10">
    <source>
        <dbReference type="ARBA" id="ARBA00023180"/>
    </source>
</evidence>
<evidence type="ECO:0000256" key="7">
    <source>
        <dbReference type="ARBA" id="ARBA00022801"/>
    </source>
</evidence>
<keyword evidence="6 11" id="KW-0732">Signal</keyword>
<dbReference type="InterPro" id="IPR004843">
    <property type="entry name" value="Calcineurin-like_PHP"/>
</dbReference>
<feature type="non-terminal residue" evidence="13">
    <location>
        <position position="275"/>
    </location>
</feature>
<reference evidence="13 14" key="1">
    <citation type="journal article" date="2015" name="Sci. Rep.">
        <title>The power of single molecule real-time sequencing technology in the de novo assembly of a eukaryotic genome.</title>
        <authorList>
            <person name="Sakai H."/>
            <person name="Naito K."/>
            <person name="Ogiso-Tanaka E."/>
            <person name="Takahashi Y."/>
            <person name="Iseki K."/>
            <person name="Muto C."/>
            <person name="Satou K."/>
            <person name="Teruya K."/>
            <person name="Shiroma A."/>
            <person name="Shimoji M."/>
            <person name="Hirano T."/>
            <person name="Itoh T."/>
            <person name="Kaga A."/>
            <person name="Tomooka N."/>
        </authorList>
    </citation>
    <scope>NUCLEOTIDE SEQUENCE [LARGE SCALE GENOMIC DNA]</scope>
    <source>
        <strain evidence="14">cv. Shumari</strain>
    </source>
</reference>
<feature type="signal peptide" evidence="11">
    <location>
        <begin position="1"/>
        <end position="21"/>
    </location>
</feature>
<evidence type="ECO:0000256" key="9">
    <source>
        <dbReference type="ARBA" id="ARBA00023004"/>
    </source>
</evidence>
<keyword evidence="10" id="KW-0325">Glycoprotein</keyword>
<keyword evidence="9" id="KW-0408">Iron</keyword>
<accession>A0A0S3R6Y5</accession>
<dbReference type="Pfam" id="PF16656">
    <property type="entry name" value="Pur_ac_phosph_N"/>
    <property type="match status" value="1"/>
</dbReference>
<dbReference type="InterPro" id="IPR029052">
    <property type="entry name" value="Metallo-depent_PP-like"/>
</dbReference>
<evidence type="ECO:0000259" key="12">
    <source>
        <dbReference type="PROSITE" id="PS50853"/>
    </source>
</evidence>
<evidence type="ECO:0000256" key="6">
    <source>
        <dbReference type="ARBA" id="ARBA00022729"/>
    </source>
</evidence>
<feature type="chain" id="PRO_5006519993" description="Purple acid phosphatase" evidence="11">
    <location>
        <begin position="22"/>
        <end position="275"/>
    </location>
</feature>
<dbReference type="Gene3D" id="3.60.21.10">
    <property type="match status" value="1"/>
</dbReference>
<dbReference type="SUPFAM" id="SSF49363">
    <property type="entry name" value="Purple acid phosphatase, N-terminal domain"/>
    <property type="match status" value="1"/>
</dbReference>
<feature type="domain" description="Fibronectin type-III" evidence="12">
    <location>
        <begin position="52"/>
        <end position="147"/>
    </location>
</feature>
<comment type="catalytic activity">
    <reaction evidence="1 11">
        <text>a phosphate monoester + H2O = an alcohol + phosphate</text>
        <dbReference type="Rhea" id="RHEA:15017"/>
        <dbReference type="ChEBI" id="CHEBI:15377"/>
        <dbReference type="ChEBI" id="CHEBI:30879"/>
        <dbReference type="ChEBI" id="CHEBI:43474"/>
        <dbReference type="ChEBI" id="CHEBI:67140"/>
        <dbReference type="EC" id="3.1.3.2"/>
    </reaction>
</comment>
<dbReference type="PROSITE" id="PS51257">
    <property type="entry name" value="PROKAR_LIPOPROTEIN"/>
    <property type="match status" value="1"/>
</dbReference>
<dbReference type="PANTHER" id="PTHR22953">
    <property type="entry name" value="ACID PHOSPHATASE RELATED"/>
    <property type="match status" value="1"/>
</dbReference>
<proteinExistence type="inferred from homology"/>
<dbReference type="GO" id="GO:0046872">
    <property type="term" value="F:metal ion binding"/>
    <property type="evidence" value="ECO:0007669"/>
    <property type="project" value="UniProtKB-KW"/>
</dbReference>
<keyword evidence="5" id="KW-0479">Metal-binding</keyword>